<comment type="caution">
    <text evidence="5">The sequence shown here is derived from an EMBL/GenBank/DDBJ whole genome shotgun (WGS) entry which is preliminary data.</text>
</comment>
<protein>
    <recommendedName>
        <fullName evidence="7">Nucleotide-diphospho-sugar transferase domain-containing protein</fullName>
    </recommendedName>
</protein>
<keyword evidence="2" id="KW-0328">Glycosyltransferase</keyword>
<dbReference type="GO" id="GO:0016757">
    <property type="term" value="F:glycosyltransferase activity"/>
    <property type="evidence" value="ECO:0007669"/>
    <property type="project" value="UniProtKB-KW"/>
</dbReference>
<dbReference type="GO" id="GO:0000139">
    <property type="term" value="C:Golgi membrane"/>
    <property type="evidence" value="ECO:0007669"/>
    <property type="project" value="TreeGrafter"/>
</dbReference>
<accession>A0A9N9UJR7</accession>
<organism evidence="5 6">
    <name type="scientific">Clonostachys byssicola</name>
    <dbReference type="NCBI Taxonomy" id="160290"/>
    <lineage>
        <taxon>Eukaryota</taxon>
        <taxon>Fungi</taxon>
        <taxon>Dikarya</taxon>
        <taxon>Ascomycota</taxon>
        <taxon>Pezizomycotina</taxon>
        <taxon>Sordariomycetes</taxon>
        <taxon>Hypocreomycetidae</taxon>
        <taxon>Hypocreales</taxon>
        <taxon>Bionectriaceae</taxon>
        <taxon>Clonostachys</taxon>
    </lineage>
</organism>
<keyword evidence="4" id="KW-0472">Membrane</keyword>
<evidence type="ECO:0000256" key="4">
    <source>
        <dbReference type="SAM" id="Phobius"/>
    </source>
</evidence>
<dbReference type="EMBL" id="CABFNO020001469">
    <property type="protein sequence ID" value="CAG9990161.1"/>
    <property type="molecule type" value="Genomic_DNA"/>
</dbReference>
<dbReference type="Pfam" id="PF05637">
    <property type="entry name" value="Glyco_transf_34"/>
    <property type="match status" value="1"/>
</dbReference>
<evidence type="ECO:0000313" key="6">
    <source>
        <dbReference type="Proteomes" id="UP000754883"/>
    </source>
</evidence>
<keyword evidence="4" id="KW-1133">Transmembrane helix</keyword>
<keyword evidence="6" id="KW-1185">Reference proteome</keyword>
<name>A0A9N9UJR7_9HYPO</name>
<dbReference type="PANTHER" id="PTHR31306">
    <property type="entry name" value="ALPHA-1,6-MANNOSYLTRANSFERASE MNN11-RELATED"/>
    <property type="match status" value="1"/>
</dbReference>
<evidence type="ECO:0000256" key="2">
    <source>
        <dbReference type="ARBA" id="ARBA00022676"/>
    </source>
</evidence>
<sequence length="433" mass="49000">MVVINQYALGRWGTAWGFRIAAAASILVLFYLALSSSLSKDLLNNGHWTAPSPNDANSKHKHTAGPVSSVLAEPTEVPALDSPAAHTSIAVEVPATSTAIIEQPKPTFVESTHVDKNLDLPALLAQLWKPKCHPLENPVFITNEGVRFEIPPTQQIWKKPLGKKVVVIDVDTRVSEDNENTLLNPNPFDFSKLGGRTGGHLNHYLYALIHGYDYRLIKAGDYPDRHGTWVKVSILKEALKTHDYVIFLDADAVITHLELPIEWLMNLWDYKPHTLIAMAEDLDIPPDYDPQGKIILNTGFLIAQASERTSQMMDMWETCPEKIEGCNHWKHNWAHEQSAFSYYIRYNFTEPDEVRNIPCAHANGNEYYEEGKGACRGHFVSHNWQTKEKTVTILQRSVMRMLVDRLHSQFKDEQHTLFVNGSAVPYPIQELHI</sequence>
<dbReference type="SUPFAM" id="SSF53448">
    <property type="entry name" value="Nucleotide-diphospho-sugar transferases"/>
    <property type="match status" value="1"/>
</dbReference>
<dbReference type="InterPro" id="IPR029044">
    <property type="entry name" value="Nucleotide-diphossugar_trans"/>
</dbReference>
<evidence type="ECO:0000256" key="3">
    <source>
        <dbReference type="ARBA" id="ARBA00022679"/>
    </source>
</evidence>
<dbReference type="AlphaFoldDB" id="A0A9N9UJR7"/>
<keyword evidence="3" id="KW-0808">Transferase</keyword>
<evidence type="ECO:0008006" key="7">
    <source>
        <dbReference type="Google" id="ProtNLM"/>
    </source>
</evidence>
<feature type="transmembrane region" description="Helical" evidence="4">
    <location>
        <begin position="16"/>
        <end position="34"/>
    </location>
</feature>
<gene>
    <name evidence="5" type="ORF">CBYS24578_00012396</name>
</gene>
<dbReference type="PANTHER" id="PTHR31306:SF3">
    <property type="entry name" value="NUCLEOTIDE-DIPHOSPHO-SUGAR TRANSFERASE DOMAIN-CONTAINING PROTEIN"/>
    <property type="match status" value="1"/>
</dbReference>
<evidence type="ECO:0000313" key="5">
    <source>
        <dbReference type="EMBL" id="CAG9990161.1"/>
    </source>
</evidence>
<dbReference type="Gene3D" id="3.90.550.10">
    <property type="entry name" value="Spore Coat Polysaccharide Biosynthesis Protein SpsA, Chain A"/>
    <property type="match status" value="1"/>
</dbReference>
<proteinExistence type="inferred from homology"/>
<dbReference type="OrthoDB" id="3763672at2759"/>
<comment type="similarity">
    <text evidence="1">Belongs to the glycosyltransferase 34 family.</text>
</comment>
<dbReference type="InterPro" id="IPR008630">
    <property type="entry name" value="Glyco_trans_34"/>
</dbReference>
<evidence type="ECO:0000256" key="1">
    <source>
        <dbReference type="ARBA" id="ARBA00005664"/>
    </source>
</evidence>
<keyword evidence="4" id="KW-0812">Transmembrane</keyword>
<dbReference type="Proteomes" id="UP000754883">
    <property type="component" value="Unassembled WGS sequence"/>
</dbReference>
<reference evidence="5" key="1">
    <citation type="submission" date="2021-10" db="EMBL/GenBank/DDBJ databases">
        <authorList>
            <person name="Piombo E."/>
        </authorList>
    </citation>
    <scope>NUCLEOTIDE SEQUENCE</scope>
</reference>
<dbReference type="GO" id="GO:0006487">
    <property type="term" value="P:protein N-linked glycosylation"/>
    <property type="evidence" value="ECO:0007669"/>
    <property type="project" value="TreeGrafter"/>
</dbReference>